<reference evidence="2" key="1">
    <citation type="journal article" date="2021" name="Open Biol.">
        <title>Shared evolutionary footprints suggest mitochondrial oxidative damage underlies multiple complex I losses in fungi.</title>
        <authorList>
            <person name="Schikora-Tamarit M.A."/>
            <person name="Marcet-Houben M."/>
            <person name="Nosek J."/>
            <person name="Gabaldon T."/>
        </authorList>
    </citation>
    <scope>NUCLEOTIDE SEQUENCE</scope>
    <source>
        <strain evidence="2">CBS2887</strain>
    </source>
</reference>
<reference evidence="2" key="2">
    <citation type="submission" date="2021-01" db="EMBL/GenBank/DDBJ databases">
        <authorList>
            <person name="Schikora-Tamarit M.A."/>
        </authorList>
    </citation>
    <scope>NUCLEOTIDE SEQUENCE</scope>
    <source>
        <strain evidence="2">CBS2887</strain>
    </source>
</reference>
<evidence type="ECO:0000313" key="2">
    <source>
        <dbReference type="EMBL" id="KAH3680050.1"/>
    </source>
</evidence>
<proteinExistence type="predicted"/>
<dbReference type="AlphaFoldDB" id="A0A9P8PYR6"/>
<comment type="caution">
    <text evidence="2">The sequence shown here is derived from an EMBL/GenBank/DDBJ whole genome shotgun (WGS) entry which is preliminary data.</text>
</comment>
<accession>A0A9P8PYR6</accession>
<name>A0A9P8PYR6_WICPI</name>
<dbReference type="EMBL" id="JAEUBG010004803">
    <property type="protein sequence ID" value="KAH3680050.1"/>
    <property type="molecule type" value="Genomic_DNA"/>
</dbReference>
<keyword evidence="1" id="KW-1133">Transmembrane helix</keyword>
<keyword evidence="1" id="KW-0472">Membrane</keyword>
<sequence>MLAKSSSLSRTSSIQSLIKVVFLWKLEIFLFWINRKRKFSLEMFCSNSLMIPFVTVVMTFISEFRFLTMEINTDSKALISYGKSLSFTRSLISRSLRNSDRVCEELDSAVLFKSSNIIISLDLIKQLILSKLINMEFLLTEMEGVISEVVIAVPPEEDLIWFFSNFLKSRGNNSYSDIKFDFLMLSEFNSNRPCSLNLVILNLSMLCTLSSMLFSKRFFCSSKEDG</sequence>
<dbReference type="Proteomes" id="UP000774326">
    <property type="component" value="Unassembled WGS sequence"/>
</dbReference>
<evidence type="ECO:0000256" key="1">
    <source>
        <dbReference type="SAM" id="Phobius"/>
    </source>
</evidence>
<feature type="transmembrane region" description="Helical" evidence="1">
    <location>
        <begin position="44"/>
        <end position="62"/>
    </location>
</feature>
<evidence type="ECO:0000313" key="3">
    <source>
        <dbReference type="Proteomes" id="UP000774326"/>
    </source>
</evidence>
<keyword evidence="1" id="KW-0812">Transmembrane</keyword>
<organism evidence="2 3">
    <name type="scientific">Wickerhamomyces pijperi</name>
    <name type="common">Yeast</name>
    <name type="synonym">Pichia pijperi</name>
    <dbReference type="NCBI Taxonomy" id="599730"/>
    <lineage>
        <taxon>Eukaryota</taxon>
        <taxon>Fungi</taxon>
        <taxon>Dikarya</taxon>
        <taxon>Ascomycota</taxon>
        <taxon>Saccharomycotina</taxon>
        <taxon>Saccharomycetes</taxon>
        <taxon>Phaffomycetales</taxon>
        <taxon>Wickerhamomycetaceae</taxon>
        <taxon>Wickerhamomyces</taxon>
    </lineage>
</organism>
<protein>
    <submittedName>
        <fullName evidence="2">Uncharacterized protein</fullName>
    </submittedName>
</protein>
<keyword evidence="3" id="KW-1185">Reference proteome</keyword>
<gene>
    <name evidence="2" type="ORF">WICPIJ_008431</name>
</gene>